<organism evidence="3 4">
    <name type="scientific">Planctopirus hydrillae</name>
    <dbReference type="NCBI Taxonomy" id="1841610"/>
    <lineage>
        <taxon>Bacteria</taxon>
        <taxon>Pseudomonadati</taxon>
        <taxon>Planctomycetota</taxon>
        <taxon>Planctomycetia</taxon>
        <taxon>Planctomycetales</taxon>
        <taxon>Planctomycetaceae</taxon>
        <taxon>Planctopirus</taxon>
    </lineage>
</organism>
<gene>
    <name evidence="3" type="ORF">A6X21_09740</name>
</gene>
<comment type="caution">
    <text evidence="3">The sequence shown here is derived from an EMBL/GenBank/DDBJ whole genome shotgun (WGS) entry which is preliminary data.</text>
</comment>
<dbReference type="STRING" id="1841610.A6X21_09740"/>
<feature type="compositionally biased region" description="Basic and acidic residues" evidence="1">
    <location>
        <begin position="33"/>
        <end position="45"/>
    </location>
</feature>
<name>A0A1C3E760_9PLAN</name>
<evidence type="ECO:0000313" key="4">
    <source>
        <dbReference type="Proteomes" id="UP000094828"/>
    </source>
</evidence>
<protein>
    <recommendedName>
        <fullName evidence="5">RND transporter</fullName>
    </recommendedName>
</protein>
<dbReference type="Proteomes" id="UP000094828">
    <property type="component" value="Unassembled WGS sequence"/>
</dbReference>
<sequence length="125" mass="13722">MRTGFWLMTSLVLAVAFTSGCGQNGSAPAQAEKQVDAHDEHKHTASTETGAADHSGWWCNEHGVPEEVCALCNSKVAAEFQKKGDWCKEHDRPESQCFKCHPELEAKFAAQYEAKYGKKPPTPEG</sequence>
<evidence type="ECO:0008006" key="5">
    <source>
        <dbReference type="Google" id="ProtNLM"/>
    </source>
</evidence>
<reference evidence="3 4" key="1">
    <citation type="submission" date="2016-05" db="EMBL/GenBank/DDBJ databases">
        <title>Genomic and physiological characterization of Planctopirus sp. isolated from fresh water lake.</title>
        <authorList>
            <person name="Subhash Y."/>
            <person name="Ramana C."/>
        </authorList>
    </citation>
    <scope>NUCLEOTIDE SEQUENCE [LARGE SCALE GENOMIC DNA]</scope>
    <source>
        <strain evidence="3 4">JC280</strain>
    </source>
</reference>
<feature type="chain" id="PRO_5008672845" description="RND transporter" evidence="2">
    <location>
        <begin position="25"/>
        <end position="125"/>
    </location>
</feature>
<dbReference type="RefSeq" id="WP_068850320.1">
    <property type="nucleotide sequence ID" value="NZ_LYDR01000144.1"/>
</dbReference>
<accession>A0A1C3E760</accession>
<evidence type="ECO:0000256" key="1">
    <source>
        <dbReference type="SAM" id="MobiDB-lite"/>
    </source>
</evidence>
<keyword evidence="4" id="KW-1185">Reference proteome</keyword>
<evidence type="ECO:0000313" key="3">
    <source>
        <dbReference type="EMBL" id="ODA29088.1"/>
    </source>
</evidence>
<proteinExistence type="predicted"/>
<dbReference type="OrthoDB" id="5398179at2"/>
<dbReference type="AlphaFoldDB" id="A0A1C3E760"/>
<evidence type="ECO:0000256" key="2">
    <source>
        <dbReference type="SAM" id="SignalP"/>
    </source>
</evidence>
<keyword evidence="2" id="KW-0732">Signal</keyword>
<dbReference type="PROSITE" id="PS51257">
    <property type="entry name" value="PROKAR_LIPOPROTEIN"/>
    <property type="match status" value="1"/>
</dbReference>
<dbReference type="EMBL" id="LYDR01000144">
    <property type="protein sequence ID" value="ODA29088.1"/>
    <property type="molecule type" value="Genomic_DNA"/>
</dbReference>
<feature type="region of interest" description="Disordered" evidence="1">
    <location>
        <begin position="26"/>
        <end position="52"/>
    </location>
</feature>
<feature type="signal peptide" evidence="2">
    <location>
        <begin position="1"/>
        <end position="24"/>
    </location>
</feature>